<keyword evidence="1" id="KW-1133">Transmembrane helix</keyword>
<feature type="transmembrane region" description="Helical" evidence="1">
    <location>
        <begin position="108"/>
        <end position="136"/>
    </location>
</feature>
<keyword evidence="1" id="KW-0812">Transmembrane</keyword>
<dbReference type="Proteomes" id="UP000425817">
    <property type="component" value="Chromosome"/>
</dbReference>
<name>A0A6I6HJP4_VARPD</name>
<organism evidence="3 4">
    <name type="scientific">Variovorax paradoxus</name>
    <dbReference type="NCBI Taxonomy" id="34073"/>
    <lineage>
        <taxon>Bacteria</taxon>
        <taxon>Pseudomonadati</taxon>
        <taxon>Pseudomonadota</taxon>
        <taxon>Betaproteobacteria</taxon>
        <taxon>Burkholderiales</taxon>
        <taxon>Comamonadaceae</taxon>
        <taxon>Variovorax</taxon>
    </lineage>
</organism>
<dbReference type="OrthoDB" id="6053769at2"/>
<feature type="transmembrane region" description="Helical" evidence="1">
    <location>
        <begin position="31"/>
        <end position="50"/>
    </location>
</feature>
<evidence type="ECO:0000313" key="3">
    <source>
        <dbReference type="EMBL" id="QGW83101.1"/>
    </source>
</evidence>
<evidence type="ECO:0000256" key="1">
    <source>
        <dbReference type="SAM" id="Phobius"/>
    </source>
</evidence>
<accession>A0A6I6HJP4</accession>
<dbReference type="AlphaFoldDB" id="A0A6I6HJP4"/>
<feature type="domain" description="DUF802" evidence="2">
    <location>
        <begin position="376"/>
        <end position="428"/>
    </location>
</feature>
<protein>
    <submittedName>
        <fullName evidence="3">DUF802 domain-containing protein</fullName>
    </submittedName>
</protein>
<evidence type="ECO:0000259" key="2">
    <source>
        <dbReference type="Pfam" id="PF05650"/>
    </source>
</evidence>
<reference evidence="3 4" key="1">
    <citation type="submission" date="2019-12" db="EMBL/GenBank/DDBJ databases">
        <title>Hybrid Genome Assemblies of two High G+C Isolates from Undergraduate Microbiology Courses.</title>
        <authorList>
            <person name="Ne Ville C.J."/>
            <person name="Enright D."/>
            <person name="Hernandez I."/>
            <person name="Dodsworth J."/>
            <person name="Orwin P.M."/>
        </authorList>
    </citation>
    <scope>NUCLEOTIDE SEQUENCE [LARGE SCALE GENOMIC DNA]</scope>
    <source>
        <strain evidence="3 4">CSUSB</strain>
    </source>
</reference>
<feature type="transmembrane region" description="Helical" evidence="1">
    <location>
        <begin position="7"/>
        <end position="25"/>
    </location>
</feature>
<sequence length="697" mass="73991">MTRFLQYAVFAAGLAAVCWVGAGYVGSSHPLALSITVLVGAFYLMGALELHRFRQATSTLASAAARLTEAPANLGSWLEQLHPSLRNAVRLRIEGERVGLPGPSLTPYLAGLLVLLGMLGTFLGMVVTLNGTGMALESATDLPAIRASLSAPVKGLGLAFGTSVAGVAASAMLGLASALCRRERLQAGQLLDTKIATSLRVYSLAHQREASFQLLERQAQAMPVLVDQLQAMLAAMERQSQALNERLITSQEHFHSKAEAVYAGLASSVDQSLKQSLTESARIAGATIQPVVEATMAGIARETASLHGTVAHTVQQQLEGLSSRFEATTATVADTWKAALAEHQRSNEALASDLRVSQERFAETFEQRSASLVESVSARLDSTVGSVSDTWGSALAEHQRASEKLSGDTQQSLAAAAATFEQHSASLLRTVGQAHASLQTDMASRDEQRLSAWTEALSSMAASLQQEWQQAGANTASQQQQLFETLAQTARDMSAQAQAHAKSTVEEIAQLLQAASDAPRVAAEVVAELRQKLSDSMARDNAMLEERSRIMETLGTLLDAVNHASTEQRSAVDALVGASADVLERVGSRFTEKVEAETGKLESVAAQITGSAVEVASLGEAFGFAVQLFSESNDKLVAHLQRVEGALGKSLARSDEQLAYYVAQAREVIDLSIMSQKQIVEDLQQIASRQAAVGSEA</sequence>
<dbReference type="EMBL" id="CP046622">
    <property type="protein sequence ID" value="QGW83101.1"/>
    <property type="molecule type" value="Genomic_DNA"/>
</dbReference>
<feature type="domain" description="DUF802" evidence="2">
    <location>
        <begin position="321"/>
        <end position="373"/>
    </location>
</feature>
<keyword evidence="1" id="KW-0472">Membrane</keyword>
<proteinExistence type="predicted"/>
<evidence type="ECO:0000313" key="4">
    <source>
        <dbReference type="Proteomes" id="UP000425817"/>
    </source>
</evidence>
<feature type="transmembrane region" description="Helical" evidence="1">
    <location>
        <begin position="156"/>
        <end position="180"/>
    </location>
</feature>
<dbReference type="Pfam" id="PF05650">
    <property type="entry name" value="DUF802"/>
    <property type="match status" value="2"/>
</dbReference>
<gene>
    <name evidence="3" type="ORF">GOQ09_16640</name>
</gene>
<dbReference type="InterPro" id="IPR008520">
    <property type="entry name" value="DUF802"/>
</dbReference>
<dbReference type="RefSeq" id="WP_157614520.1">
    <property type="nucleotide sequence ID" value="NZ_CP046622.1"/>
</dbReference>